<comment type="caution">
    <text evidence="4">The sequence shown here is derived from an EMBL/GenBank/DDBJ whole genome shotgun (WGS) entry which is preliminary data.</text>
</comment>
<dbReference type="InterPro" id="IPR045312">
    <property type="entry name" value="PCBER-like"/>
</dbReference>
<evidence type="ECO:0000313" key="4">
    <source>
        <dbReference type="EMBL" id="TKA52882.1"/>
    </source>
</evidence>
<dbReference type="AlphaFoldDB" id="A0A4U0VUF0"/>
<dbReference type="SUPFAM" id="SSF51735">
    <property type="entry name" value="NAD(P)-binding Rossmann-fold domains"/>
    <property type="match status" value="1"/>
</dbReference>
<proteinExistence type="predicted"/>
<gene>
    <name evidence="4" type="ORF">B0A49_13447</name>
</gene>
<dbReference type="InterPro" id="IPR036291">
    <property type="entry name" value="NAD(P)-bd_dom_sf"/>
</dbReference>
<dbReference type="STRING" id="331657.A0A4U0VUF0"/>
<dbReference type="PANTHER" id="PTHR47706:SF9">
    <property type="entry name" value="NMRA-LIKE DOMAIN-CONTAINING PROTEIN-RELATED"/>
    <property type="match status" value="1"/>
</dbReference>
<keyword evidence="5" id="KW-1185">Reference proteome</keyword>
<name>A0A4U0VUF0_9PEZI</name>
<feature type="domain" description="NmrA-like" evidence="3">
    <location>
        <begin position="4"/>
        <end position="232"/>
    </location>
</feature>
<dbReference type="InterPro" id="IPR008030">
    <property type="entry name" value="NmrA-like"/>
</dbReference>
<evidence type="ECO:0000259" key="3">
    <source>
        <dbReference type="Pfam" id="PF05368"/>
    </source>
</evidence>
<dbReference type="Pfam" id="PF05368">
    <property type="entry name" value="NmrA"/>
    <property type="match status" value="1"/>
</dbReference>
<dbReference type="GO" id="GO:0016491">
    <property type="term" value="F:oxidoreductase activity"/>
    <property type="evidence" value="ECO:0007669"/>
    <property type="project" value="UniProtKB-KW"/>
</dbReference>
<dbReference type="PANTHER" id="PTHR47706">
    <property type="entry name" value="NMRA-LIKE FAMILY PROTEIN"/>
    <property type="match status" value="1"/>
</dbReference>
<dbReference type="EMBL" id="NAJN01002423">
    <property type="protein sequence ID" value="TKA52882.1"/>
    <property type="molecule type" value="Genomic_DNA"/>
</dbReference>
<sequence length="298" mass="31937">MEFKNVIIAGAAGTVGPHVLKVLRDSPGFNVSILTREDSSSAFPSEVTVRKTDYSLSSLVSAFTGQDVVVCAVGGEALGEKQKAMIDAALKAGVKRFIPGEFGSSTDNPKAVEMVPLFQMKKDTIDYLQSKEKEGMTWTGIICGGFFDWGVQNGFLGYDLAAHKATIYDTGKQKVCLSTLPLVGKAVAAVLMKPKETANKFIRVASFNVSQREVVAALEKASGSKWETTSTTSNEAQKVGKESLQRGDIGAAFAPLILSAMYSGEGASYGERLDNNLLGLPKENFEETVKMIVDRNAD</sequence>
<dbReference type="InterPro" id="IPR051609">
    <property type="entry name" value="NmrA/Isoflavone_reductase-like"/>
</dbReference>
<dbReference type="Gene3D" id="3.90.25.10">
    <property type="entry name" value="UDP-galactose 4-epimerase, domain 1"/>
    <property type="match status" value="1"/>
</dbReference>
<accession>A0A4U0VUF0</accession>
<keyword evidence="2" id="KW-0560">Oxidoreductase</keyword>
<organism evidence="4 5">
    <name type="scientific">Cryomyces minteri</name>
    <dbReference type="NCBI Taxonomy" id="331657"/>
    <lineage>
        <taxon>Eukaryota</taxon>
        <taxon>Fungi</taxon>
        <taxon>Dikarya</taxon>
        <taxon>Ascomycota</taxon>
        <taxon>Pezizomycotina</taxon>
        <taxon>Dothideomycetes</taxon>
        <taxon>Dothideomycetes incertae sedis</taxon>
        <taxon>Cryomyces</taxon>
    </lineage>
</organism>
<evidence type="ECO:0000256" key="1">
    <source>
        <dbReference type="ARBA" id="ARBA00022857"/>
    </source>
</evidence>
<reference evidence="4 5" key="1">
    <citation type="submission" date="2017-03" db="EMBL/GenBank/DDBJ databases">
        <title>Genomes of endolithic fungi from Antarctica.</title>
        <authorList>
            <person name="Coleine C."/>
            <person name="Masonjones S."/>
            <person name="Stajich J.E."/>
        </authorList>
    </citation>
    <scope>NUCLEOTIDE SEQUENCE [LARGE SCALE GENOMIC DNA]</scope>
    <source>
        <strain evidence="4 5">CCFEE 5187</strain>
    </source>
</reference>
<keyword evidence="1" id="KW-0521">NADP</keyword>
<protein>
    <recommendedName>
        <fullName evidence="3">NmrA-like domain-containing protein</fullName>
    </recommendedName>
</protein>
<evidence type="ECO:0000256" key="2">
    <source>
        <dbReference type="ARBA" id="ARBA00023002"/>
    </source>
</evidence>
<evidence type="ECO:0000313" key="5">
    <source>
        <dbReference type="Proteomes" id="UP000308768"/>
    </source>
</evidence>
<dbReference type="Gene3D" id="3.40.50.720">
    <property type="entry name" value="NAD(P)-binding Rossmann-like Domain"/>
    <property type="match status" value="1"/>
</dbReference>
<dbReference type="CDD" id="cd05259">
    <property type="entry name" value="PCBER_SDR_a"/>
    <property type="match status" value="1"/>
</dbReference>
<dbReference type="OrthoDB" id="9984533at2759"/>
<dbReference type="Proteomes" id="UP000308768">
    <property type="component" value="Unassembled WGS sequence"/>
</dbReference>